<gene>
    <name evidence="2" type="ORF">A4X13_0g1056</name>
</gene>
<name>A0A177TFY3_9BASI</name>
<feature type="compositionally biased region" description="Basic residues" evidence="1">
    <location>
        <begin position="199"/>
        <end position="215"/>
    </location>
</feature>
<sequence>MSGTLSTQNALASTPGHDGSACPTSFLFPTLPSDWSTLVQVTEPGYDLLSPATSSQLCLEALGPSSEAELYAKVYALIKEKPSGKSIVMDWTDIWLHDVILRSPSEVREAVRRRFDQFFAAHGIVVSKDGRTISVSVGSLVDPMRVLSIAFATRPLSDDTVATVPSLGPSLNPLQPSTSVDRQPLLQHLPVLEEPPPSQRRRYNLAGKKAGKKRPHDGLVGYHDDTRLSGQAVLNKPSGSSSSSSSQSSPSNDRSSTLPKPDLPTPTLDRAETGRSSSSVGASQVGTCSVAERHLLAAASNAARGAVHGTKTGVNVNWSYSGLFAWQDGVTHNHSLTYQEALALTTLAGSSSDSRSVRYAAYRERCECRRCGRIRHEQVGETANLSKHTRRCQG</sequence>
<dbReference type="EMBL" id="LWDF02000038">
    <property type="protein sequence ID" value="KAE8259374.1"/>
    <property type="molecule type" value="Genomic_DNA"/>
</dbReference>
<evidence type="ECO:0000313" key="3">
    <source>
        <dbReference type="Proteomes" id="UP000077521"/>
    </source>
</evidence>
<protein>
    <submittedName>
        <fullName evidence="2">Uncharacterized protein</fullName>
    </submittedName>
</protein>
<dbReference type="AlphaFoldDB" id="A0A177TFY3"/>
<dbReference type="Proteomes" id="UP000077521">
    <property type="component" value="Unassembled WGS sequence"/>
</dbReference>
<evidence type="ECO:0000256" key="1">
    <source>
        <dbReference type="SAM" id="MobiDB-lite"/>
    </source>
</evidence>
<comment type="caution">
    <text evidence="2">The sequence shown here is derived from an EMBL/GenBank/DDBJ whole genome shotgun (WGS) entry which is preliminary data.</text>
</comment>
<reference evidence="2" key="1">
    <citation type="submission" date="2016-04" db="EMBL/GenBank/DDBJ databases">
        <authorList>
            <person name="Nguyen H.D."/>
            <person name="Samba Siva P."/>
            <person name="Cullis J."/>
            <person name="Levesque C.A."/>
            <person name="Hambleton S."/>
        </authorList>
    </citation>
    <scope>NUCLEOTIDE SEQUENCE</scope>
    <source>
        <strain evidence="2">DAOMC 236416</strain>
    </source>
</reference>
<organism evidence="2 3">
    <name type="scientific">Tilletia indica</name>
    <dbReference type="NCBI Taxonomy" id="43049"/>
    <lineage>
        <taxon>Eukaryota</taxon>
        <taxon>Fungi</taxon>
        <taxon>Dikarya</taxon>
        <taxon>Basidiomycota</taxon>
        <taxon>Ustilaginomycotina</taxon>
        <taxon>Exobasidiomycetes</taxon>
        <taxon>Tilletiales</taxon>
        <taxon>Tilletiaceae</taxon>
        <taxon>Tilletia</taxon>
    </lineage>
</organism>
<accession>A0A177TFY3</accession>
<keyword evidence="3" id="KW-1185">Reference proteome</keyword>
<proteinExistence type="predicted"/>
<feature type="compositionally biased region" description="Low complexity" evidence="1">
    <location>
        <begin position="238"/>
        <end position="268"/>
    </location>
</feature>
<reference evidence="2" key="2">
    <citation type="journal article" date="2019" name="IMA Fungus">
        <title>Genome sequencing and comparison of five Tilletia species to identify candidate genes for the detection of regulated species infecting wheat.</title>
        <authorList>
            <person name="Nguyen H.D.T."/>
            <person name="Sultana T."/>
            <person name="Kesanakurti P."/>
            <person name="Hambleton S."/>
        </authorList>
    </citation>
    <scope>NUCLEOTIDE SEQUENCE</scope>
    <source>
        <strain evidence="2">DAOMC 236416</strain>
    </source>
</reference>
<feature type="compositionally biased region" description="Polar residues" evidence="1">
    <location>
        <begin position="274"/>
        <end position="284"/>
    </location>
</feature>
<feature type="region of interest" description="Disordered" evidence="1">
    <location>
        <begin position="188"/>
        <end position="284"/>
    </location>
</feature>
<evidence type="ECO:0000313" key="2">
    <source>
        <dbReference type="EMBL" id="KAE8259374.1"/>
    </source>
</evidence>